<feature type="binding site" evidence="11">
    <location>
        <position position="17"/>
    </location>
    <ligand>
        <name>Mg(2+)</name>
        <dbReference type="ChEBI" id="CHEBI:18420"/>
    </ligand>
</feature>
<dbReference type="GO" id="GO:0005829">
    <property type="term" value="C:cytosol"/>
    <property type="evidence" value="ECO:0007669"/>
    <property type="project" value="TreeGrafter"/>
</dbReference>
<feature type="binding site" evidence="11">
    <location>
        <position position="35"/>
    </location>
    <ligand>
        <name>substrate</name>
    </ligand>
</feature>
<keyword evidence="11" id="KW-0479">Metal-binding</keyword>
<evidence type="ECO:0000256" key="11">
    <source>
        <dbReference type="HAMAP-Rule" id="MF_00109"/>
    </source>
</evidence>
<dbReference type="SUPFAM" id="SSF52540">
    <property type="entry name" value="P-loop containing nucleoside triphosphate hydrolases"/>
    <property type="match status" value="1"/>
</dbReference>
<dbReference type="GO" id="GO:0004765">
    <property type="term" value="F:shikimate kinase activity"/>
    <property type="evidence" value="ECO:0007669"/>
    <property type="project" value="UniProtKB-UniRule"/>
</dbReference>
<comment type="function">
    <text evidence="11">Catalyzes the specific phosphorylation of the 3-hydroxyl group of shikimic acid using ATP as a cosubstrate.</text>
</comment>
<evidence type="ECO:0000313" key="13">
    <source>
        <dbReference type="RefSeq" id="WP_028309931.1"/>
    </source>
</evidence>
<feature type="binding site" evidence="11">
    <location>
        <position position="82"/>
    </location>
    <ligand>
        <name>substrate</name>
    </ligand>
</feature>
<keyword evidence="8 11" id="KW-0067">ATP-binding</keyword>
<dbReference type="GO" id="GO:0005524">
    <property type="term" value="F:ATP binding"/>
    <property type="evidence" value="ECO:0007669"/>
    <property type="project" value="UniProtKB-UniRule"/>
</dbReference>
<dbReference type="RefSeq" id="WP_028309931.1">
    <property type="nucleotide sequence ID" value="NZ_AXWS01000002.1"/>
</dbReference>
<dbReference type="Pfam" id="PF01202">
    <property type="entry name" value="SKI"/>
    <property type="match status" value="1"/>
</dbReference>
<dbReference type="GO" id="GO:0008652">
    <property type="term" value="P:amino acid biosynthetic process"/>
    <property type="evidence" value="ECO:0007669"/>
    <property type="project" value="UniProtKB-KW"/>
</dbReference>
<keyword evidence="5 11" id="KW-0808">Transferase</keyword>
<keyword evidence="6 11" id="KW-0547">Nucleotide-binding</keyword>
<accession>A0A8B6X0W8</accession>
<feature type="binding site" evidence="11">
    <location>
        <begin position="13"/>
        <end position="18"/>
    </location>
    <ligand>
        <name>ATP</name>
        <dbReference type="ChEBI" id="CHEBI:30616"/>
    </ligand>
</feature>
<feature type="binding site" evidence="11">
    <location>
        <position position="120"/>
    </location>
    <ligand>
        <name>ATP</name>
        <dbReference type="ChEBI" id="CHEBI:30616"/>
    </ligand>
</feature>
<dbReference type="InterPro" id="IPR027417">
    <property type="entry name" value="P-loop_NTPase"/>
</dbReference>
<dbReference type="GO" id="GO:0000287">
    <property type="term" value="F:magnesium ion binding"/>
    <property type="evidence" value="ECO:0007669"/>
    <property type="project" value="UniProtKB-UniRule"/>
</dbReference>
<keyword evidence="4 11" id="KW-0028">Amino-acid biosynthesis</keyword>
<dbReference type="GO" id="GO:0009073">
    <property type="term" value="P:aromatic amino acid family biosynthetic process"/>
    <property type="evidence" value="ECO:0007669"/>
    <property type="project" value="UniProtKB-KW"/>
</dbReference>
<comment type="similarity">
    <text evidence="2 11">Belongs to the shikimate kinase family.</text>
</comment>
<dbReference type="PRINTS" id="PR01100">
    <property type="entry name" value="SHIKIMTKNASE"/>
</dbReference>
<dbReference type="InterPro" id="IPR031322">
    <property type="entry name" value="Shikimate/glucono_kinase"/>
</dbReference>
<dbReference type="GO" id="GO:0009423">
    <property type="term" value="P:chorismate biosynthetic process"/>
    <property type="evidence" value="ECO:0007669"/>
    <property type="project" value="UniProtKB-UniRule"/>
</dbReference>
<comment type="caution">
    <text evidence="11">Lacks conserved residue(s) required for the propagation of feature annotation.</text>
</comment>
<dbReference type="OrthoDB" id="9800332at2"/>
<dbReference type="CDD" id="cd00464">
    <property type="entry name" value="SK"/>
    <property type="match status" value="1"/>
</dbReference>
<protein>
    <recommendedName>
        <fullName evidence="3 11">Shikimate kinase</fullName>
        <shortName evidence="11">SK</shortName>
        <ecNumber evidence="3 11">2.7.1.71</ecNumber>
    </recommendedName>
</protein>
<reference evidence="13" key="2">
    <citation type="journal article" date="1995" name="Plant Physiol.">
        <title>The shikimate pathway as an entry to aromatic secondary metabolism.</title>
        <authorList>
            <person name="Herrmann K.M."/>
        </authorList>
    </citation>
    <scope>NUCLEOTIDE SEQUENCE</scope>
</reference>
<evidence type="ECO:0000256" key="4">
    <source>
        <dbReference type="ARBA" id="ARBA00022605"/>
    </source>
</evidence>
<feature type="binding site" evidence="11">
    <location>
        <position position="139"/>
    </location>
    <ligand>
        <name>substrate</name>
    </ligand>
</feature>
<dbReference type="HAMAP" id="MF_00109">
    <property type="entry name" value="Shikimate_kinase"/>
    <property type="match status" value="1"/>
</dbReference>
<dbReference type="Gene3D" id="3.40.50.300">
    <property type="entry name" value="P-loop containing nucleotide triphosphate hydrolases"/>
    <property type="match status" value="1"/>
</dbReference>
<evidence type="ECO:0000256" key="10">
    <source>
        <dbReference type="ARBA" id="ARBA00048567"/>
    </source>
</evidence>
<evidence type="ECO:0000313" key="12">
    <source>
        <dbReference type="Proteomes" id="UP000675920"/>
    </source>
</evidence>
<keyword evidence="7 11" id="KW-0418">Kinase</keyword>
<evidence type="ECO:0000256" key="9">
    <source>
        <dbReference type="ARBA" id="ARBA00023141"/>
    </source>
</evidence>
<dbReference type="AlphaFoldDB" id="A0A8B6X0W8"/>
<comment type="cofactor">
    <cofactor evidence="11">
        <name>Mg(2+)</name>
        <dbReference type="ChEBI" id="CHEBI:18420"/>
    </cofactor>
    <text evidence="11">Binds 1 Mg(2+) ion per subunit.</text>
</comment>
<dbReference type="Proteomes" id="UP000675920">
    <property type="component" value="Unplaced"/>
</dbReference>
<comment type="catalytic activity">
    <reaction evidence="10 11">
        <text>shikimate + ATP = 3-phosphoshikimate + ADP + H(+)</text>
        <dbReference type="Rhea" id="RHEA:13121"/>
        <dbReference type="ChEBI" id="CHEBI:15378"/>
        <dbReference type="ChEBI" id="CHEBI:30616"/>
        <dbReference type="ChEBI" id="CHEBI:36208"/>
        <dbReference type="ChEBI" id="CHEBI:145989"/>
        <dbReference type="ChEBI" id="CHEBI:456216"/>
        <dbReference type="EC" id="2.7.1.71"/>
    </reaction>
</comment>
<name>A0A8B6X0W8_9BURK</name>
<comment type="subcellular location">
    <subcellularLocation>
        <location evidence="11">Cytoplasm</location>
    </subcellularLocation>
</comment>
<reference evidence="13" key="3">
    <citation type="submission" date="2025-08" db="UniProtKB">
        <authorList>
            <consortium name="RefSeq"/>
        </authorList>
    </citation>
    <scope>IDENTIFICATION</scope>
</reference>
<evidence type="ECO:0000256" key="7">
    <source>
        <dbReference type="ARBA" id="ARBA00022777"/>
    </source>
</evidence>
<gene>
    <name evidence="11" type="primary">aroK</name>
</gene>
<proteinExistence type="inferred from homology"/>
<keyword evidence="9 11" id="KW-0057">Aromatic amino acid biosynthesis</keyword>
<dbReference type="PANTHER" id="PTHR21087:SF16">
    <property type="entry name" value="SHIKIMATE KINASE 1, CHLOROPLASTIC"/>
    <property type="match status" value="1"/>
</dbReference>
<comment type="subunit">
    <text evidence="11">Monomer.</text>
</comment>
<organism evidence="12 13">
    <name type="scientific">Derxia gummosa DSM 723</name>
    <dbReference type="NCBI Taxonomy" id="1121388"/>
    <lineage>
        <taxon>Bacteria</taxon>
        <taxon>Pseudomonadati</taxon>
        <taxon>Pseudomonadota</taxon>
        <taxon>Betaproteobacteria</taxon>
        <taxon>Burkholderiales</taxon>
        <taxon>Alcaligenaceae</taxon>
        <taxon>Derxia</taxon>
    </lineage>
</organism>
<keyword evidence="11" id="KW-0963">Cytoplasm</keyword>
<dbReference type="PROSITE" id="PS01128">
    <property type="entry name" value="SHIKIMATE_KINASE"/>
    <property type="match status" value="1"/>
</dbReference>
<dbReference type="UniPathway" id="UPA00053">
    <property type="reaction ID" value="UER00088"/>
</dbReference>
<sequence length="175" mass="18839">MSARHLVLIGMPGTGKSTIGRLVARRLDRPFVDSDHEIEIRCGVRIPVIFELEGEAGFRDRESAVLADLAAMPEPLVLATGGGAVLREANRIALRSTGQLVYLHSTPLVLWQRTRGDKGRPLLQTADPRGRMEELYAARDAIYRSAAHHIVETGGLNATEVAALVIALAEGAANA</sequence>
<dbReference type="InterPro" id="IPR000623">
    <property type="entry name" value="Shikimate_kinase/TSH1"/>
</dbReference>
<dbReference type="PANTHER" id="PTHR21087">
    <property type="entry name" value="SHIKIMATE KINASE"/>
    <property type="match status" value="1"/>
</dbReference>
<evidence type="ECO:0000256" key="1">
    <source>
        <dbReference type="ARBA" id="ARBA00004842"/>
    </source>
</evidence>
<feature type="binding site" evidence="11">
    <location>
        <position position="59"/>
    </location>
    <ligand>
        <name>substrate</name>
    </ligand>
</feature>
<evidence type="ECO:0000256" key="3">
    <source>
        <dbReference type="ARBA" id="ARBA00012154"/>
    </source>
</evidence>
<comment type="pathway">
    <text evidence="1 11">Metabolic intermediate biosynthesis; chorismate biosynthesis; chorismate from D-erythrose 4-phosphate and phosphoenolpyruvate: step 5/7.</text>
</comment>
<keyword evidence="11" id="KW-0460">Magnesium</keyword>
<dbReference type="InterPro" id="IPR023000">
    <property type="entry name" value="Shikimate_kinase_CS"/>
</dbReference>
<dbReference type="EC" id="2.7.1.71" evidence="3 11"/>
<evidence type="ECO:0000256" key="2">
    <source>
        <dbReference type="ARBA" id="ARBA00006997"/>
    </source>
</evidence>
<keyword evidence="12" id="KW-1185">Reference proteome</keyword>
<evidence type="ECO:0000256" key="5">
    <source>
        <dbReference type="ARBA" id="ARBA00022679"/>
    </source>
</evidence>
<evidence type="ECO:0000256" key="8">
    <source>
        <dbReference type="ARBA" id="ARBA00022840"/>
    </source>
</evidence>
<reference evidence="13" key="1">
    <citation type="journal article" date="1990" name="Crit. Rev. Biochem. Mol. Biol.">
        <title>The shikimate pathway--a metabolic tree with many branches.</title>
        <authorList>
            <person name="Bentley R."/>
        </authorList>
    </citation>
    <scope>NUCLEOTIDE SEQUENCE</scope>
</reference>
<evidence type="ECO:0000256" key="6">
    <source>
        <dbReference type="ARBA" id="ARBA00022741"/>
    </source>
</evidence>